<proteinExistence type="inferred from homology"/>
<dbReference type="RefSeq" id="XP_065328216.1">
    <property type="nucleotide sequence ID" value="XM_065472144.1"/>
</dbReference>
<gene>
    <name evidence="4" type="ORF">VNE69_01013</name>
</gene>
<keyword evidence="2" id="KW-0227">DNA damage</keyword>
<dbReference type="Gene3D" id="1.20.5.170">
    <property type="match status" value="1"/>
</dbReference>
<evidence type="ECO:0000256" key="2">
    <source>
        <dbReference type="ARBA" id="ARBA00022763"/>
    </source>
</evidence>
<dbReference type="EMBL" id="CP142726">
    <property type="protein sequence ID" value="WUR02071.1"/>
    <property type="molecule type" value="Genomic_DNA"/>
</dbReference>
<dbReference type="PANTHER" id="PTHR28529:SF2">
    <property type="entry name" value="DNA REPAIR PROTEIN SWI5 HOMOLOG"/>
    <property type="match status" value="1"/>
</dbReference>
<sequence>MSSLLNNWSKDEIIHKDKILYFDILISKSLISNIQNTEYFTLSKPVEIVEYEIYKYFNEKMIDKMNIEDCTVEIKKFIKDLHVYNELKDIGQSLVNKIAERRKTTSKEIIKEMGYDLLI</sequence>
<accession>A0AAX4J7Y1</accession>
<dbReference type="Proteomes" id="UP001334084">
    <property type="component" value="Chromosome 1"/>
</dbReference>
<dbReference type="KEGG" id="vnx:VNE69_01013"/>
<evidence type="ECO:0000313" key="5">
    <source>
        <dbReference type="Proteomes" id="UP001334084"/>
    </source>
</evidence>
<dbReference type="GO" id="GO:0034974">
    <property type="term" value="C:Swi5-Swi2 complex"/>
    <property type="evidence" value="ECO:0007669"/>
    <property type="project" value="TreeGrafter"/>
</dbReference>
<keyword evidence="3" id="KW-0234">DNA repair</keyword>
<dbReference type="InterPro" id="IPR010760">
    <property type="entry name" value="DNA-repair_Swi5"/>
</dbReference>
<evidence type="ECO:0000256" key="3">
    <source>
        <dbReference type="ARBA" id="ARBA00023204"/>
    </source>
</evidence>
<evidence type="ECO:0000313" key="4">
    <source>
        <dbReference type="EMBL" id="WUR02071.1"/>
    </source>
</evidence>
<dbReference type="GeneID" id="90539878"/>
<dbReference type="Pfam" id="PF07061">
    <property type="entry name" value="Swi5"/>
    <property type="match status" value="1"/>
</dbReference>
<comment type="similarity">
    <text evidence="1">Belongs to the SWI5/SAE3 family.</text>
</comment>
<dbReference type="PANTHER" id="PTHR28529">
    <property type="entry name" value="DNA REPAIR PROTEIN SWI5 HOMOLOG"/>
    <property type="match status" value="1"/>
</dbReference>
<name>A0AAX4J7Y1_9MICR</name>
<dbReference type="AlphaFoldDB" id="A0AAX4J7Y1"/>
<organism evidence="4 5">
    <name type="scientific">Vairimorpha necatrix</name>
    <dbReference type="NCBI Taxonomy" id="6039"/>
    <lineage>
        <taxon>Eukaryota</taxon>
        <taxon>Fungi</taxon>
        <taxon>Fungi incertae sedis</taxon>
        <taxon>Microsporidia</taxon>
        <taxon>Nosematidae</taxon>
        <taxon>Vairimorpha</taxon>
    </lineage>
</organism>
<protein>
    <submittedName>
        <fullName evidence="4">DNA repair SWI5-like protein</fullName>
    </submittedName>
</protein>
<reference evidence="4" key="1">
    <citation type="journal article" date="2024" name="BMC Genomics">
        <title>Functional annotation of a divergent genome using sequence and structure-based similarity.</title>
        <authorList>
            <person name="Svedberg D."/>
            <person name="Winiger R.R."/>
            <person name="Berg A."/>
            <person name="Sharma H."/>
            <person name="Tellgren-Roth C."/>
            <person name="Debrunner-Vossbrinck B.A."/>
            <person name="Vossbrinck C.R."/>
            <person name="Barandun J."/>
        </authorList>
    </citation>
    <scope>NUCLEOTIDE SEQUENCE</scope>
    <source>
        <strain evidence="4">Illinois isolate</strain>
    </source>
</reference>
<dbReference type="GO" id="GO:0000709">
    <property type="term" value="P:meiotic joint molecule formation"/>
    <property type="evidence" value="ECO:0007669"/>
    <property type="project" value="TreeGrafter"/>
</dbReference>
<dbReference type="GO" id="GO:0032798">
    <property type="term" value="C:Swi5-Sfr1 complex"/>
    <property type="evidence" value="ECO:0007669"/>
    <property type="project" value="TreeGrafter"/>
</dbReference>
<keyword evidence="5" id="KW-1185">Reference proteome</keyword>
<dbReference type="GO" id="GO:0010772">
    <property type="term" value="P:meiotic DNA recombinase assembly involved in reciprocal meiotic recombination"/>
    <property type="evidence" value="ECO:0007669"/>
    <property type="project" value="TreeGrafter"/>
</dbReference>
<evidence type="ECO:0000256" key="1">
    <source>
        <dbReference type="ARBA" id="ARBA00008060"/>
    </source>
</evidence>